<evidence type="ECO:0000313" key="5">
    <source>
        <dbReference type="EMBL" id="VVU51955.1"/>
    </source>
</evidence>
<feature type="domain" description="Glycosyl transferase family 1" evidence="2">
    <location>
        <begin position="1047"/>
        <end position="1186"/>
    </location>
</feature>
<dbReference type="SUPFAM" id="SSF53756">
    <property type="entry name" value="UDP-Glycosyltransferase/glycogen phosphorylase"/>
    <property type="match status" value="3"/>
</dbReference>
<evidence type="ECO:0000313" key="7">
    <source>
        <dbReference type="Proteomes" id="UP000755577"/>
    </source>
</evidence>
<evidence type="ECO:0000259" key="3">
    <source>
        <dbReference type="Pfam" id="PF13439"/>
    </source>
</evidence>
<dbReference type="PANTHER" id="PTHR46401:SF2">
    <property type="entry name" value="GLYCOSYLTRANSFERASE WBBK-RELATED"/>
    <property type="match status" value="1"/>
</dbReference>
<dbReference type="EMBL" id="CABVLY010000020">
    <property type="protein sequence ID" value="VVU51955.1"/>
    <property type="molecule type" value="Genomic_DNA"/>
</dbReference>
<dbReference type="GO" id="GO:0009103">
    <property type="term" value="P:lipopolysaccharide biosynthetic process"/>
    <property type="evidence" value="ECO:0007669"/>
    <property type="project" value="TreeGrafter"/>
</dbReference>
<reference evidence="5 6" key="1">
    <citation type="submission" date="2019-09" db="EMBL/GenBank/DDBJ databases">
        <authorList>
            <person name="Depoorter E."/>
        </authorList>
    </citation>
    <scope>NUCLEOTIDE SEQUENCE [LARGE SCALE GENOMIC DNA]</scope>
    <source>
        <strain evidence="5">LMG 20980</strain>
    </source>
</reference>
<keyword evidence="1 5" id="KW-0808">Transferase</keyword>
<dbReference type="GeneID" id="56502742"/>
<evidence type="ECO:0000313" key="6">
    <source>
        <dbReference type="Proteomes" id="UP000494201"/>
    </source>
</evidence>
<name>A0A6P2GE99_9BURK</name>
<sequence length="1214" mass="134605">MRIVIDMQGAQTESRFRGIGRYVLGFAKGVARVRGEHEVVLVLNGMLRESIEAIRAEFEGLLPQENIRVWQAIGPVEEVIDDNVTRREIAELSWESFLASLRPDVVHVGSLFEGVTGYGVSSVDQLDHATPVSVTLHDLIPLVHAKRYLDPHPVTSRHYYRKIGYLQKAALLLANSEFSRQEGIEYLDYPAERIIAVSSAIEDSFKPISVDAAEADRLRRQFGINASFLLYTGGADERKNLPRLIEAYSQLSGTLRAKVQLVFVGKIPESVKAELYKHAAQFGVGESELKFTGFVSDADLHALYAICDAFVFPSWHEGFGLPVLEAMACGAPVICAHAGSLPEVMGWQDAMFDPMDVPAMSRKLAEVLEDPAFRQKLREHGLVQSGKFSWDAVGRRAFAEWEKLAAPPRPSWLEQSRSQERLIELVAAKAARSADRNMLVPLAACLAQNEKTGYVRQILVDVSEFCQNDAGTGVQRVVRNYLDCLLKHPPAGYRVEPVYATLTHGYRYARRFTQKFLGAPVDESIRDSDVQWQRGDVFLGLDMQHSVQIAQAAFYQKLRQQGVCVKFLVYDLLPIEFPEYFFDANLKTMHERLLAVMATTDGTICISKATSDALLAWIRDKNIPTSPNFSSTWAHIGVDFPDVVEGGLPPDAATVIAAMQRCPSFLCVSTIEPRKNQAQVLEAVEALWAAGQDVCLTFVGRLGWKMDALADKMRKHPEFGKRLFWLAGVDDNYLVSLYKAASGLVAASVNEGFGLSLIEAAYYGLPVIARDIPVFREVAGDGAYYFGGNSAGELGTALAAWLELYRLGQHPKPTSISWLNWEDSTALLASRLLDGVSNTRQLLVDISELVQRDARSGIQRVVRSILREWVLQPPAGYRIEPVYATADQPYRYARTYMARFLGKEDDSLTDDPIEYGPGDVFLGLDLAPAVVPHYAGFYQNLREQGVRVKFVVYDLLPLRDNHFEQHVVDHFVRWLDVVAESDGALCISKAVADEFEDWMAGRKIARQRPFALDWFHLGSDIANSVPTTGMPKNAASVLDALAARASFLMVGTLEPRKGHAQVLEAFEQLWAAGVDANLVIVGKQGWMMDNLANRLRSHTERDRRLFWLESISDEFLEKVYAASGCLIAASTGEGFGLPLIEAAQHGVPILARDLPVFREVAGEHAAYFTANDASALAGAIREWLAGKAAGTIPVSTGMPFLSWRQSAAMLTEKI</sequence>
<dbReference type="Pfam" id="PF13439">
    <property type="entry name" value="Glyco_transf_4"/>
    <property type="match status" value="1"/>
</dbReference>
<gene>
    <name evidence="5" type="ORF">BAN20980_04678</name>
    <name evidence="4" type="ORF">JQK92_05230</name>
</gene>
<feature type="domain" description="Glycosyl transferase family 1" evidence="2">
    <location>
        <begin position="665"/>
        <end position="805"/>
    </location>
</feature>
<reference evidence="4 7" key="2">
    <citation type="submission" date="2021-02" db="EMBL/GenBank/DDBJ databases">
        <title>Draft genome of the type strains Burkholderia anthina DSM16086.</title>
        <authorList>
            <person name="Hertel R."/>
            <person name="Meissner J."/>
            <person name="Poehlein A."/>
            <person name="Daniel R."/>
            <person name="Commichau F.M."/>
        </authorList>
    </citation>
    <scope>NUCLEOTIDE SEQUENCE [LARGE SCALE GENOMIC DNA]</scope>
    <source>
        <strain evidence="4 7">DSM 16086</strain>
    </source>
</reference>
<evidence type="ECO:0000313" key="4">
    <source>
        <dbReference type="EMBL" id="MBM2765827.1"/>
    </source>
</evidence>
<dbReference type="CDD" id="cd03809">
    <property type="entry name" value="GT4_MtfB-like"/>
    <property type="match status" value="3"/>
</dbReference>
<accession>A0A6P2GE99</accession>
<organism evidence="5 6">
    <name type="scientific">Burkholderia anthina</name>
    <dbReference type="NCBI Taxonomy" id="179879"/>
    <lineage>
        <taxon>Bacteria</taxon>
        <taxon>Pseudomonadati</taxon>
        <taxon>Pseudomonadota</taxon>
        <taxon>Betaproteobacteria</taxon>
        <taxon>Burkholderiales</taxon>
        <taxon>Burkholderiaceae</taxon>
        <taxon>Burkholderia</taxon>
        <taxon>Burkholderia cepacia complex</taxon>
    </lineage>
</organism>
<dbReference type="EMBL" id="JAFCIQ010000003">
    <property type="protein sequence ID" value="MBM2765827.1"/>
    <property type="molecule type" value="Genomic_DNA"/>
</dbReference>
<dbReference type="InterPro" id="IPR028098">
    <property type="entry name" value="Glyco_trans_4-like_N"/>
</dbReference>
<dbReference type="Pfam" id="PF00534">
    <property type="entry name" value="Glycos_transf_1"/>
    <property type="match status" value="3"/>
</dbReference>
<dbReference type="PANTHER" id="PTHR46401">
    <property type="entry name" value="GLYCOSYLTRANSFERASE WBBK-RELATED"/>
    <property type="match status" value="1"/>
</dbReference>
<protein>
    <submittedName>
        <fullName evidence="5">Glycosyl transferase family 1</fullName>
    </submittedName>
    <submittedName>
        <fullName evidence="4">Glycosyltransferase family 4 protein</fullName>
    </submittedName>
</protein>
<evidence type="ECO:0000259" key="2">
    <source>
        <dbReference type="Pfam" id="PF00534"/>
    </source>
</evidence>
<evidence type="ECO:0000256" key="1">
    <source>
        <dbReference type="ARBA" id="ARBA00022679"/>
    </source>
</evidence>
<feature type="domain" description="Glycosyl transferase family 1" evidence="2">
    <location>
        <begin position="220"/>
        <end position="380"/>
    </location>
</feature>
<dbReference type="Proteomes" id="UP000755577">
    <property type="component" value="Unassembled WGS sequence"/>
</dbReference>
<dbReference type="InterPro" id="IPR001296">
    <property type="entry name" value="Glyco_trans_1"/>
</dbReference>
<dbReference type="Proteomes" id="UP000494201">
    <property type="component" value="Unassembled WGS sequence"/>
</dbReference>
<dbReference type="RefSeq" id="WP_174927580.1">
    <property type="nucleotide sequence ID" value="NZ_CABVLY010000020.1"/>
</dbReference>
<dbReference type="AlphaFoldDB" id="A0A6P2GE99"/>
<dbReference type="Gene3D" id="3.40.50.2000">
    <property type="entry name" value="Glycogen Phosphorylase B"/>
    <property type="match status" value="4"/>
</dbReference>
<keyword evidence="7" id="KW-1185">Reference proteome</keyword>
<dbReference type="GO" id="GO:0016757">
    <property type="term" value="F:glycosyltransferase activity"/>
    <property type="evidence" value="ECO:0007669"/>
    <property type="project" value="InterPro"/>
</dbReference>
<feature type="domain" description="Glycosyltransferase subfamily 4-like N-terminal" evidence="3">
    <location>
        <begin position="17"/>
        <end position="201"/>
    </location>
</feature>
<proteinExistence type="predicted"/>